<keyword evidence="6 7" id="KW-0472">Membrane</keyword>
<protein>
    <submittedName>
        <fullName evidence="9">Enterobactin exporter EntS</fullName>
    </submittedName>
</protein>
<dbReference type="SUPFAM" id="SSF103473">
    <property type="entry name" value="MFS general substrate transporter"/>
    <property type="match status" value="1"/>
</dbReference>
<feature type="transmembrane region" description="Helical" evidence="7">
    <location>
        <begin position="229"/>
        <end position="249"/>
    </location>
</feature>
<dbReference type="Proteomes" id="UP000322699">
    <property type="component" value="Unassembled WGS sequence"/>
</dbReference>
<accession>A0A5B1CH87</accession>
<organism evidence="9 10">
    <name type="scientific">Rubripirellula obstinata</name>
    <dbReference type="NCBI Taxonomy" id="406547"/>
    <lineage>
        <taxon>Bacteria</taxon>
        <taxon>Pseudomonadati</taxon>
        <taxon>Planctomycetota</taxon>
        <taxon>Planctomycetia</taxon>
        <taxon>Pirellulales</taxon>
        <taxon>Pirellulaceae</taxon>
        <taxon>Rubripirellula</taxon>
    </lineage>
</organism>
<dbReference type="Gene3D" id="1.20.1250.20">
    <property type="entry name" value="MFS general substrate transporter like domains"/>
    <property type="match status" value="1"/>
</dbReference>
<reference evidence="9 10" key="1">
    <citation type="submission" date="2019-08" db="EMBL/GenBank/DDBJ databases">
        <title>Deep-cultivation of Planctomycetes and their phenomic and genomic characterization uncovers novel biology.</title>
        <authorList>
            <person name="Wiegand S."/>
            <person name="Jogler M."/>
            <person name="Boedeker C."/>
            <person name="Pinto D."/>
            <person name="Vollmers J."/>
            <person name="Rivas-Marin E."/>
            <person name="Kohn T."/>
            <person name="Peeters S.H."/>
            <person name="Heuer A."/>
            <person name="Rast P."/>
            <person name="Oberbeckmann S."/>
            <person name="Bunk B."/>
            <person name="Jeske O."/>
            <person name="Meyerdierks A."/>
            <person name="Storesund J.E."/>
            <person name="Kallscheuer N."/>
            <person name="Luecker S."/>
            <person name="Lage O.M."/>
            <person name="Pohl T."/>
            <person name="Merkel B.J."/>
            <person name="Hornburger P."/>
            <person name="Mueller R.-W."/>
            <person name="Bruemmer F."/>
            <person name="Labrenz M."/>
            <person name="Spormann A.M."/>
            <person name="Op Den Camp H."/>
            <person name="Overmann J."/>
            <person name="Amann R."/>
            <person name="Jetten M.S.M."/>
            <person name="Mascher T."/>
            <person name="Medema M.H."/>
            <person name="Devos D.P."/>
            <person name="Kaster A.-K."/>
            <person name="Ovreas L."/>
            <person name="Rohde M."/>
            <person name="Galperin M.Y."/>
            <person name="Jogler C."/>
        </authorList>
    </citation>
    <scope>NUCLEOTIDE SEQUENCE [LARGE SCALE GENOMIC DNA]</scope>
    <source>
        <strain evidence="9 10">LF1</strain>
    </source>
</reference>
<feature type="transmembrane region" description="Helical" evidence="7">
    <location>
        <begin position="377"/>
        <end position="400"/>
    </location>
</feature>
<evidence type="ECO:0000256" key="1">
    <source>
        <dbReference type="ARBA" id="ARBA00004651"/>
    </source>
</evidence>
<keyword evidence="4 7" id="KW-0812">Transmembrane</keyword>
<feature type="transmembrane region" description="Helical" evidence="7">
    <location>
        <begin position="313"/>
        <end position="333"/>
    </location>
</feature>
<feature type="transmembrane region" description="Helical" evidence="7">
    <location>
        <begin position="353"/>
        <end position="371"/>
    </location>
</feature>
<dbReference type="Pfam" id="PF05977">
    <property type="entry name" value="MFS_3"/>
    <property type="match status" value="1"/>
</dbReference>
<keyword evidence="5 7" id="KW-1133">Transmembrane helix</keyword>
<gene>
    <name evidence="9" type="ORF">LF1_18250</name>
</gene>
<dbReference type="InterPro" id="IPR036259">
    <property type="entry name" value="MFS_trans_sf"/>
</dbReference>
<dbReference type="PROSITE" id="PS50850">
    <property type="entry name" value="MFS"/>
    <property type="match status" value="1"/>
</dbReference>
<comment type="caution">
    <text evidence="9">The sequence shown here is derived from an EMBL/GenBank/DDBJ whole genome shotgun (WGS) entry which is preliminary data.</text>
</comment>
<evidence type="ECO:0000256" key="4">
    <source>
        <dbReference type="ARBA" id="ARBA00022692"/>
    </source>
</evidence>
<evidence type="ECO:0000256" key="2">
    <source>
        <dbReference type="ARBA" id="ARBA00022448"/>
    </source>
</evidence>
<keyword evidence="3" id="KW-1003">Cell membrane</keyword>
<name>A0A5B1CH87_9BACT</name>
<feature type="transmembrane region" description="Helical" evidence="7">
    <location>
        <begin position="83"/>
        <end position="104"/>
    </location>
</feature>
<dbReference type="AlphaFoldDB" id="A0A5B1CH87"/>
<evidence type="ECO:0000256" key="6">
    <source>
        <dbReference type="ARBA" id="ARBA00023136"/>
    </source>
</evidence>
<evidence type="ECO:0000313" key="9">
    <source>
        <dbReference type="EMBL" id="KAA1259295.1"/>
    </source>
</evidence>
<dbReference type="RefSeq" id="WP_068262777.1">
    <property type="nucleotide sequence ID" value="NZ_LWSK01000039.1"/>
</dbReference>
<dbReference type="PANTHER" id="PTHR23513">
    <property type="entry name" value="INTEGRAL MEMBRANE EFFLUX PROTEIN-RELATED"/>
    <property type="match status" value="1"/>
</dbReference>
<feature type="domain" description="Major facilitator superfamily (MFS) profile" evidence="8">
    <location>
        <begin position="17"/>
        <end position="407"/>
    </location>
</feature>
<evidence type="ECO:0000259" key="8">
    <source>
        <dbReference type="PROSITE" id="PS50850"/>
    </source>
</evidence>
<feature type="transmembrane region" description="Helical" evidence="7">
    <location>
        <begin position="55"/>
        <end position="76"/>
    </location>
</feature>
<feature type="transmembrane region" description="Helical" evidence="7">
    <location>
        <begin position="167"/>
        <end position="193"/>
    </location>
</feature>
<keyword evidence="10" id="KW-1185">Reference proteome</keyword>
<comment type="subcellular location">
    <subcellularLocation>
        <location evidence="1">Cell membrane</location>
        <topology evidence="1">Multi-pass membrane protein</topology>
    </subcellularLocation>
</comment>
<dbReference type="PANTHER" id="PTHR23513:SF11">
    <property type="entry name" value="STAPHYLOFERRIN A TRANSPORTER"/>
    <property type="match status" value="1"/>
</dbReference>
<feature type="transmembrane region" description="Helical" evidence="7">
    <location>
        <begin position="110"/>
        <end position="130"/>
    </location>
</feature>
<keyword evidence="2" id="KW-0813">Transport</keyword>
<dbReference type="OrthoDB" id="9775268at2"/>
<feature type="transmembrane region" description="Helical" evidence="7">
    <location>
        <begin position="20"/>
        <end position="43"/>
    </location>
</feature>
<dbReference type="InterPro" id="IPR010290">
    <property type="entry name" value="TM_effector"/>
</dbReference>
<dbReference type="EMBL" id="VRLW01000001">
    <property type="protein sequence ID" value="KAA1259295.1"/>
    <property type="molecule type" value="Genomic_DNA"/>
</dbReference>
<feature type="transmembrane region" description="Helical" evidence="7">
    <location>
        <begin position="261"/>
        <end position="279"/>
    </location>
</feature>
<feature type="transmembrane region" description="Helical" evidence="7">
    <location>
        <begin position="291"/>
        <end position="307"/>
    </location>
</feature>
<evidence type="ECO:0000256" key="7">
    <source>
        <dbReference type="SAM" id="Phobius"/>
    </source>
</evidence>
<evidence type="ECO:0000256" key="3">
    <source>
        <dbReference type="ARBA" id="ARBA00022475"/>
    </source>
</evidence>
<evidence type="ECO:0000313" key="10">
    <source>
        <dbReference type="Proteomes" id="UP000322699"/>
    </source>
</evidence>
<evidence type="ECO:0000256" key="5">
    <source>
        <dbReference type="ARBA" id="ARBA00022989"/>
    </source>
</evidence>
<dbReference type="CDD" id="cd06173">
    <property type="entry name" value="MFS_MefA_like"/>
    <property type="match status" value="1"/>
</dbReference>
<proteinExistence type="predicted"/>
<sequence length="412" mass="44692">MPPSDSKSTWAPLASPTFRWFWIASVVSNLGTWVHEVGAGWLMTNLDPSPEMVSAVRVAMTVPMLLMAIPAGLIVDAVDRRKLLIVTQLFLLMSATTLATLTYTGKITSWSLLFLTFLTGIAMVMHILTWQSTIPELIPRHQLSRAVALGSISFNLARSVGPALGGFLIAIAGVWIAFAVNACSFAAVLFVLVRWQREPRPTTSGQPIRQSAWDGLTFVWQSKSMRHTLIRLGLFMVPAAALWSLLPLVARQRLLWDERGFGFLVTTVGIGAVIAVWFLHWIHRRIGFNRTIIFSGALFAMALGLLGMTTNGILASLLTLVIGGSWMTTLTTFNSEIQMTLPNEMRGRGMSCYYAVMAGSMATGSLLWGQVGGAIDVGPALVASGVTLTATGLIGIAFPLDERPEDHEMSSG</sequence>
<dbReference type="InterPro" id="IPR020846">
    <property type="entry name" value="MFS_dom"/>
</dbReference>
<dbReference type="GO" id="GO:0022857">
    <property type="term" value="F:transmembrane transporter activity"/>
    <property type="evidence" value="ECO:0007669"/>
    <property type="project" value="InterPro"/>
</dbReference>
<dbReference type="GO" id="GO:0005886">
    <property type="term" value="C:plasma membrane"/>
    <property type="evidence" value="ECO:0007669"/>
    <property type="project" value="UniProtKB-SubCell"/>
</dbReference>